<dbReference type="Pfam" id="PF01927">
    <property type="entry name" value="Mut7-C"/>
    <property type="match status" value="1"/>
</dbReference>
<organism evidence="3 4">
    <name type="scientific">Bodo saltans</name>
    <name type="common">Flagellated protozoan</name>
    <dbReference type="NCBI Taxonomy" id="75058"/>
    <lineage>
        <taxon>Eukaryota</taxon>
        <taxon>Discoba</taxon>
        <taxon>Euglenozoa</taxon>
        <taxon>Kinetoplastea</taxon>
        <taxon>Metakinetoplastina</taxon>
        <taxon>Eubodonida</taxon>
        <taxon>Bodonidae</taxon>
        <taxon>Bodo</taxon>
    </lineage>
</organism>
<name>A0A0S4J6L8_BODSA</name>
<reference evidence="4" key="1">
    <citation type="submission" date="2015-09" db="EMBL/GenBank/DDBJ databases">
        <authorList>
            <consortium name="Pathogen Informatics"/>
        </authorList>
    </citation>
    <scope>NUCLEOTIDE SEQUENCE [LARGE SCALE GENOMIC DNA]</scope>
    <source>
        <strain evidence="4">Lake Konstanz</strain>
    </source>
</reference>
<keyword evidence="4" id="KW-1185">Reference proteome</keyword>
<sequence>MNIVEGTCGAVEQKSESSLLASSSGSPRNAPSSILHELDTSCDPDEDLHRLRFVMDFSMFRVAKQLRLLGYDVVCDARLPHHLLLPLAAQQKRLIVSGSRTLPPQVQRHNKDLLRQQLFRETSAAATTGGAAGKSSGGLRKLRVVIGYNSDGESEYENSSSDDDIDDEQPVELLQVNATDAHDKTLHTIMHAKSLVWDPTKIFTRCVTCNRLIKAIDRKIAEPRVHPTVFRVYRNFYQCPICEKVFWGVDNGVIVNFKALRTIEYLKRYAPPVSATTPLSSTSPASSSPVVLGRQFPTFRRHFLSYPRAVKCLIFDFLDAEGLDAAAAAFPMLAELVNIVRNGDSRRFVPEWKMKDRSDRRAFPQSNSTSHVVSATSQK</sequence>
<dbReference type="EMBL" id="CYKH01001431">
    <property type="protein sequence ID" value="CUG87085.1"/>
    <property type="molecule type" value="Genomic_DNA"/>
</dbReference>
<evidence type="ECO:0000256" key="1">
    <source>
        <dbReference type="SAM" id="MobiDB-lite"/>
    </source>
</evidence>
<gene>
    <name evidence="3" type="ORF">BSAL_08255</name>
</gene>
<evidence type="ECO:0000259" key="2">
    <source>
        <dbReference type="Pfam" id="PF01927"/>
    </source>
</evidence>
<feature type="compositionally biased region" description="Polar residues" evidence="1">
    <location>
        <begin position="364"/>
        <end position="379"/>
    </location>
</feature>
<dbReference type="AlphaFoldDB" id="A0A0S4J6L8"/>
<protein>
    <recommendedName>
        <fullName evidence="2">Mut7-C RNAse domain-containing protein</fullName>
    </recommendedName>
</protein>
<dbReference type="OrthoDB" id="269563at2759"/>
<proteinExistence type="predicted"/>
<evidence type="ECO:0000313" key="3">
    <source>
        <dbReference type="EMBL" id="CUG87085.1"/>
    </source>
</evidence>
<dbReference type="VEuPathDB" id="TriTrypDB:BSAL_08255"/>
<dbReference type="InterPro" id="IPR002782">
    <property type="entry name" value="Mut7-C_RNAse_dom"/>
</dbReference>
<evidence type="ECO:0000313" key="4">
    <source>
        <dbReference type="Proteomes" id="UP000051952"/>
    </source>
</evidence>
<dbReference type="OMA" id="FIMDFSM"/>
<dbReference type="PANTHER" id="PTHR39081:SF1">
    <property type="entry name" value="MUT7-C RNASE DOMAIN-CONTAINING PROTEIN"/>
    <property type="match status" value="1"/>
</dbReference>
<dbReference type="Proteomes" id="UP000051952">
    <property type="component" value="Unassembled WGS sequence"/>
</dbReference>
<feature type="region of interest" description="Disordered" evidence="1">
    <location>
        <begin position="359"/>
        <end position="379"/>
    </location>
</feature>
<feature type="domain" description="Mut7-C RNAse" evidence="2">
    <location>
        <begin position="52"/>
        <end position="248"/>
    </location>
</feature>
<dbReference type="PANTHER" id="PTHR39081">
    <property type="entry name" value="MUT7-C DOMAIN-CONTAINING PROTEIN"/>
    <property type="match status" value="1"/>
</dbReference>
<accession>A0A0S4J6L8</accession>